<keyword evidence="1" id="KW-0812">Transmembrane</keyword>
<organism evidence="2 3">
    <name type="scientific">Paenibacillus solisilvae</name>
    <dbReference type="NCBI Taxonomy" id="2486751"/>
    <lineage>
        <taxon>Bacteria</taxon>
        <taxon>Bacillati</taxon>
        <taxon>Bacillota</taxon>
        <taxon>Bacilli</taxon>
        <taxon>Bacillales</taxon>
        <taxon>Paenibacillaceae</taxon>
        <taxon>Paenibacillus</taxon>
    </lineage>
</organism>
<proteinExistence type="predicted"/>
<sequence length="89" mass="10169">MDSKRLFLLLPSGLISEGKQYGWLMEILATLYGITLAAIWLYLSKLHPGLNLIQISLRVMGKWFGGFIALLYIFLFTKELLMKLLFVSS</sequence>
<evidence type="ECO:0000256" key="1">
    <source>
        <dbReference type="SAM" id="Phobius"/>
    </source>
</evidence>
<accession>A0ABW0W0K1</accession>
<reference evidence="3" key="1">
    <citation type="journal article" date="2019" name="Int. J. Syst. Evol. Microbiol.">
        <title>The Global Catalogue of Microorganisms (GCM) 10K type strain sequencing project: providing services to taxonomists for standard genome sequencing and annotation.</title>
        <authorList>
            <consortium name="The Broad Institute Genomics Platform"/>
            <consortium name="The Broad Institute Genome Sequencing Center for Infectious Disease"/>
            <person name="Wu L."/>
            <person name="Ma J."/>
        </authorList>
    </citation>
    <scope>NUCLEOTIDE SEQUENCE [LARGE SCALE GENOMIC DNA]</scope>
    <source>
        <strain evidence="3">CGMCC 1.3240</strain>
    </source>
</reference>
<keyword evidence="1" id="KW-0472">Membrane</keyword>
<dbReference type="EMBL" id="JBHSOW010000070">
    <property type="protein sequence ID" value="MFC5651218.1"/>
    <property type="molecule type" value="Genomic_DNA"/>
</dbReference>
<evidence type="ECO:0000313" key="3">
    <source>
        <dbReference type="Proteomes" id="UP001596047"/>
    </source>
</evidence>
<dbReference type="RefSeq" id="WP_379189827.1">
    <property type="nucleotide sequence ID" value="NZ_JBHSOW010000070.1"/>
</dbReference>
<dbReference type="InterPro" id="IPR004761">
    <property type="entry name" value="Spore_GerAB"/>
</dbReference>
<comment type="caution">
    <text evidence="2">The sequence shown here is derived from an EMBL/GenBank/DDBJ whole genome shotgun (WGS) entry which is preliminary data.</text>
</comment>
<gene>
    <name evidence="2" type="ORF">ACFPYJ_19325</name>
</gene>
<evidence type="ECO:0000313" key="2">
    <source>
        <dbReference type="EMBL" id="MFC5651218.1"/>
    </source>
</evidence>
<feature type="transmembrane region" description="Helical" evidence="1">
    <location>
        <begin position="63"/>
        <end position="81"/>
    </location>
</feature>
<dbReference type="Proteomes" id="UP001596047">
    <property type="component" value="Unassembled WGS sequence"/>
</dbReference>
<name>A0ABW0W0K1_9BACL</name>
<keyword evidence="1" id="KW-1133">Transmembrane helix</keyword>
<protein>
    <submittedName>
        <fullName evidence="2">GerAB/ArcD/ProY family transporter</fullName>
    </submittedName>
</protein>
<keyword evidence="3" id="KW-1185">Reference proteome</keyword>
<dbReference type="Pfam" id="PF03845">
    <property type="entry name" value="Spore_permease"/>
    <property type="match status" value="1"/>
</dbReference>
<feature type="transmembrane region" description="Helical" evidence="1">
    <location>
        <begin position="21"/>
        <end position="43"/>
    </location>
</feature>